<dbReference type="RefSeq" id="WP_032133553.1">
    <property type="nucleotide sequence ID" value="NZ_CCNJ01000051.1"/>
</dbReference>
<reference evidence="3 4" key="2">
    <citation type="submission" date="2017-06" db="EMBL/GenBank/DDBJ databases">
        <authorList>
            <person name="Kim H.J."/>
            <person name="Triplett B.A."/>
        </authorList>
    </citation>
    <scope>NUCLEOTIDE SEQUENCE [LARGE SCALE GENOMIC DNA]</scope>
    <source>
        <strain evidence="3">Kingella_eburonensis</strain>
    </source>
</reference>
<evidence type="ECO:0000259" key="1">
    <source>
        <dbReference type="Pfam" id="PF25191"/>
    </source>
</evidence>
<dbReference type="EMBL" id="FXUV01000002">
    <property type="protein sequence ID" value="SMQ11793.1"/>
    <property type="molecule type" value="Genomic_DNA"/>
</dbReference>
<evidence type="ECO:0000313" key="4">
    <source>
        <dbReference type="Proteomes" id="UP000215450"/>
    </source>
</evidence>
<gene>
    <name evidence="3" type="ORF">KEBURONENSIS_00678</name>
    <name evidence="2" type="ORF">KEBURONENSIS_00800</name>
</gene>
<name>A0A238TEX5_9NEIS</name>
<protein>
    <recommendedName>
        <fullName evidence="1">DUF7832 domain-containing protein</fullName>
    </recommendedName>
</protein>
<dbReference type="GeneID" id="83626954"/>
<reference evidence="2" key="1">
    <citation type="submission" date="2017-05" db="EMBL/GenBank/DDBJ databases">
        <authorList>
            <person name="Song R."/>
            <person name="Chenine A.L."/>
            <person name="Ruprecht R.M."/>
        </authorList>
    </citation>
    <scope>NUCLEOTIDE SEQUENCE</scope>
    <source>
        <strain evidence="2">Kingella_eburonensis</strain>
    </source>
</reference>
<keyword evidence="4" id="KW-1185">Reference proteome</keyword>
<evidence type="ECO:0000313" key="3">
    <source>
        <dbReference type="EMBL" id="SNB85190.1"/>
    </source>
</evidence>
<dbReference type="Proteomes" id="UP000215450">
    <property type="component" value="Unassembled WGS sequence"/>
</dbReference>
<dbReference type="InterPro" id="IPR057154">
    <property type="entry name" value="DUF7832"/>
</dbReference>
<sequence>MYDHISFHTEGAPHITPEQAAQHMGYYFAWAISQNLHSNSAAALPHFADVQAGLISGADFVLQQLNGGLDETCFNALGNRFTQFYYEDEDEGYGQFMADYFAELDLQNEADLYQVTWQPALQQQLNAVFQQAFLRWKSSLRPVE</sequence>
<feature type="domain" description="DUF7832" evidence="1">
    <location>
        <begin position="2"/>
        <end position="105"/>
    </location>
</feature>
<dbReference type="OrthoDB" id="4827574at2"/>
<accession>A0A238TEX5</accession>
<proteinExistence type="predicted"/>
<dbReference type="Pfam" id="PF25191">
    <property type="entry name" value="DUF7832"/>
    <property type="match status" value="1"/>
</dbReference>
<evidence type="ECO:0000313" key="2">
    <source>
        <dbReference type="EMBL" id="SMQ11793.1"/>
    </source>
</evidence>
<organism evidence="3 4">
    <name type="scientific">Kingella negevensis</name>
    <dbReference type="NCBI Taxonomy" id="1522312"/>
    <lineage>
        <taxon>Bacteria</taxon>
        <taxon>Pseudomonadati</taxon>
        <taxon>Pseudomonadota</taxon>
        <taxon>Betaproteobacteria</taxon>
        <taxon>Neisseriales</taxon>
        <taxon>Neisseriaceae</taxon>
        <taxon>Kingella</taxon>
    </lineage>
</organism>
<dbReference type="STRING" id="1522312.GCA_900177895_00592"/>
<dbReference type="EMBL" id="FXUV02000098">
    <property type="protein sequence ID" value="SNB85190.1"/>
    <property type="molecule type" value="Genomic_DNA"/>
</dbReference>
<dbReference type="AlphaFoldDB" id="A0A238TEX5"/>